<sequence length="46" mass="5283">VSVWKESEVRTDKAQVFDEGGKVTGYRNLLSEKRRGIWVMQVLAES</sequence>
<evidence type="ECO:0000313" key="2">
    <source>
        <dbReference type="Proteomes" id="UP000234473"/>
    </source>
</evidence>
<proteinExistence type="predicted"/>
<reference evidence="1 2" key="1">
    <citation type="submission" date="2017-11" db="EMBL/GenBank/DDBJ databases">
        <authorList>
            <person name="Han C.G."/>
        </authorList>
    </citation>
    <scope>NUCLEOTIDE SEQUENCE [LARGE SCALE GENOMIC DNA]</scope>
    <source>
        <strain evidence="1 2">A5</strain>
    </source>
</reference>
<evidence type="ECO:0000313" key="1">
    <source>
        <dbReference type="EMBL" id="PLP43544.1"/>
    </source>
</evidence>
<dbReference type="Proteomes" id="UP000234473">
    <property type="component" value="Unassembled WGS sequence"/>
</dbReference>
<organism evidence="1 2">
    <name type="scientific">Klebsiella variicola</name>
    <dbReference type="NCBI Taxonomy" id="244366"/>
    <lineage>
        <taxon>Bacteria</taxon>
        <taxon>Pseudomonadati</taxon>
        <taxon>Pseudomonadota</taxon>
        <taxon>Gammaproteobacteria</taxon>
        <taxon>Enterobacterales</taxon>
        <taxon>Enterobacteriaceae</taxon>
        <taxon>Klebsiella/Raoultella group</taxon>
        <taxon>Klebsiella</taxon>
        <taxon>Klebsiella pneumoniae complex</taxon>
    </lineage>
</organism>
<comment type="caution">
    <text evidence="1">The sequence shown here is derived from an EMBL/GenBank/DDBJ whole genome shotgun (WGS) entry which is preliminary data.</text>
</comment>
<dbReference type="EMBL" id="PICB01001005">
    <property type="protein sequence ID" value="PLP43544.1"/>
    <property type="molecule type" value="Genomic_DNA"/>
</dbReference>
<gene>
    <name evidence="1" type="ORF">CWM98_18280</name>
</gene>
<feature type="non-terminal residue" evidence="1">
    <location>
        <position position="1"/>
    </location>
</feature>
<accession>A0A2N5ADW8</accession>
<dbReference type="AlphaFoldDB" id="A0A2N5ADW8"/>
<protein>
    <submittedName>
        <fullName evidence="1">Nickase</fullName>
    </submittedName>
</protein>
<reference evidence="1 2" key="2">
    <citation type="submission" date="2018-01" db="EMBL/GenBank/DDBJ databases">
        <title>Genomic study of Klebsiella pneumoniae.</title>
        <authorList>
            <person name="Yang Y."/>
            <person name="Bicalho R."/>
        </authorList>
    </citation>
    <scope>NUCLEOTIDE SEQUENCE [LARGE SCALE GENOMIC DNA]</scope>
    <source>
        <strain evidence="1 2">A5</strain>
    </source>
</reference>
<name>A0A2N5ADW8_KLEVA</name>